<dbReference type="RefSeq" id="WP_344092191.1">
    <property type="nucleotide sequence ID" value="NZ_BAAAHB010000042.1"/>
</dbReference>
<reference evidence="2 3" key="1">
    <citation type="journal article" date="2019" name="Int. J. Syst. Evol. Microbiol.">
        <title>The Global Catalogue of Microorganisms (GCM) 10K type strain sequencing project: providing services to taxonomists for standard genome sequencing and annotation.</title>
        <authorList>
            <consortium name="The Broad Institute Genomics Platform"/>
            <consortium name="The Broad Institute Genome Sequencing Center for Infectious Disease"/>
            <person name="Wu L."/>
            <person name="Ma J."/>
        </authorList>
    </citation>
    <scope>NUCLEOTIDE SEQUENCE [LARGE SCALE GENOMIC DNA]</scope>
    <source>
        <strain evidence="2 3">JCM 10649</strain>
    </source>
</reference>
<dbReference type="PANTHER" id="PTHR38847">
    <property type="match status" value="1"/>
</dbReference>
<proteinExistence type="predicted"/>
<evidence type="ECO:0000256" key="1">
    <source>
        <dbReference type="SAM" id="SignalP"/>
    </source>
</evidence>
<evidence type="ECO:0000313" key="3">
    <source>
        <dbReference type="Proteomes" id="UP001499895"/>
    </source>
</evidence>
<dbReference type="EMBL" id="BAAAHB010000042">
    <property type="protein sequence ID" value="GAA0472449.1"/>
    <property type="molecule type" value="Genomic_DNA"/>
</dbReference>
<protein>
    <submittedName>
        <fullName evidence="2">DUF4360 domain-containing protein</fullName>
    </submittedName>
</protein>
<gene>
    <name evidence="2" type="ORF">GCM10009544_38050</name>
</gene>
<dbReference type="Proteomes" id="UP001499895">
    <property type="component" value="Unassembled WGS sequence"/>
</dbReference>
<keyword evidence="3" id="KW-1185">Reference proteome</keyword>
<sequence>MPVGLLAGTAIAALFASPFSTYDASVIVNPPPDKIVIEIATVNGSGCPAGTAAVAVSLDNTAFTVTYSDYLAQVGLGSKPTDFRKNCQLNLIVHVPQGFTYAIASADYRGYAKLEPGATGTQRASYYFQGSSQTVPRTHTFKGSYADSWQATDNVDVAALVWAPCGEKRNFNINTELRVNAGTSDPAKTNSFMTMDSTDGAINTIYHLAWKECPRK</sequence>
<dbReference type="PANTHER" id="PTHR38847:SF1">
    <property type="entry name" value="PSEUDOURIDINE SYNTHASE RSUA_RLUA-LIKE DOMAIN-CONTAINING PROTEIN"/>
    <property type="match status" value="1"/>
</dbReference>
<name>A0ABN1ABL2_9ACTN</name>
<dbReference type="Pfam" id="PF14273">
    <property type="entry name" value="DUF4360"/>
    <property type="match status" value="1"/>
</dbReference>
<accession>A0ABN1ABL2</accession>
<evidence type="ECO:0000313" key="2">
    <source>
        <dbReference type="EMBL" id="GAA0472449.1"/>
    </source>
</evidence>
<keyword evidence="1" id="KW-0732">Signal</keyword>
<feature type="signal peptide" evidence="1">
    <location>
        <begin position="1"/>
        <end position="23"/>
    </location>
</feature>
<organism evidence="2 3">
    <name type="scientific">Streptomyces stramineus</name>
    <dbReference type="NCBI Taxonomy" id="173861"/>
    <lineage>
        <taxon>Bacteria</taxon>
        <taxon>Bacillati</taxon>
        <taxon>Actinomycetota</taxon>
        <taxon>Actinomycetes</taxon>
        <taxon>Kitasatosporales</taxon>
        <taxon>Streptomycetaceae</taxon>
        <taxon>Streptomyces</taxon>
    </lineage>
</organism>
<dbReference type="InterPro" id="IPR025649">
    <property type="entry name" value="DUF4360"/>
</dbReference>
<feature type="chain" id="PRO_5045704450" evidence="1">
    <location>
        <begin position="24"/>
        <end position="216"/>
    </location>
</feature>
<comment type="caution">
    <text evidence="2">The sequence shown here is derived from an EMBL/GenBank/DDBJ whole genome shotgun (WGS) entry which is preliminary data.</text>
</comment>